<evidence type="ECO:0000313" key="2">
    <source>
        <dbReference type="EMBL" id="EFT82807.1"/>
    </source>
</evidence>
<dbReference type="AlphaFoldDB" id="E6K219"/>
<comment type="caution">
    <text evidence="2">The sequence shown here is derived from an EMBL/GenBank/DDBJ whole genome shotgun (WGS) entry which is preliminary data.</text>
</comment>
<feature type="region of interest" description="Disordered" evidence="1">
    <location>
        <begin position="87"/>
        <end position="116"/>
    </location>
</feature>
<sequence>MQVMGDTDRMVRQIGRQAARLKIARQQARLDFETEYMEAVSQVILLSDQLADKRQQVSDLKRRAKQVGVDRSELSLLDESVQQAARNVLHADSVEDDNTLSQAPEDEGDASSGVDE</sequence>
<feature type="compositionally biased region" description="Acidic residues" evidence="1">
    <location>
        <begin position="94"/>
        <end position="116"/>
    </location>
</feature>
<dbReference type="EMBL" id="AEON01000002">
    <property type="protein sequence ID" value="EFT82807.1"/>
    <property type="molecule type" value="Genomic_DNA"/>
</dbReference>
<dbReference type="HOGENOM" id="CLU_2131031_0_0_11"/>
<keyword evidence="3" id="KW-1185">Reference proteome</keyword>
<proteinExistence type="predicted"/>
<organism evidence="2 3">
    <name type="scientific">Parascardovia denticolens DSM 10105 = JCM 12538</name>
    <dbReference type="NCBI Taxonomy" id="864564"/>
    <lineage>
        <taxon>Bacteria</taxon>
        <taxon>Bacillati</taxon>
        <taxon>Actinomycetota</taxon>
        <taxon>Actinomycetes</taxon>
        <taxon>Bifidobacteriales</taxon>
        <taxon>Bifidobacteriaceae</taxon>
        <taxon>Parascardovia</taxon>
    </lineage>
</organism>
<gene>
    <name evidence="2" type="ORF">HMPREF0620_1492</name>
</gene>
<accession>E6K219</accession>
<evidence type="ECO:0000313" key="3">
    <source>
        <dbReference type="Proteomes" id="UP000004946"/>
    </source>
</evidence>
<dbReference type="Proteomes" id="UP000004946">
    <property type="component" value="Chromosome"/>
</dbReference>
<name>E6K219_PARDN</name>
<evidence type="ECO:0000256" key="1">
    <source>
        <dbReference type="SAM" id="MobiDB-lite"/>
    </source>
</evidence>
<protein>
    <submittedName>
        <fullName evidence="2">Uncharacterized protein</fullName>
    </submittedName>
</protein>
<reference evidence="2 3" key="1">
    <citation type="submission" date="2010-12" db="EMBL/GenBank/DDBJ databases">
        <authorList>
            <person name="Muzny D."/>
            <person name="Qin X."/>
            <person name="Buhay C."/>
            <person name="Dugan-Rocha S."/>
            <person name="Ding Y."/>
            <person name="Chen G."/>
            <person name="Hawes A."/>
            <person name="Holder M."/>
            <person name="Jhangiani S."/>
            <person name="Johnson A."/>
            <person name="Khan Z."/>
            <person name="Li Z."/>
            <person name="Liu W."/>
            <person name="Liu X."/>
            <person name="Perez L."/>
            <person name="Shen H."/>
            <person name="Wang Q."/>
            <person name="Watt J."/>
            <person name="Xi L."/>
            <person name="Xin Y."/>
            <person name="Zhou J."/>
            <person name="Deng J."/>
            <person name="Jiang H."/>
            <person name="Liu Y."/>
            <person name="Qu J."/>
            <person name="Song X.-Z."/>
            <person name="Zhang L."/>
            <person name="Villasana D."/>
            <person name="Johnson A."/>
            <person name="Liu J."/>
            <person name="Liyanage D."/>
            <person name="Lorensuhewa L."/>
            <person name="Robinson T."/>
            <person name="Song A."/>
            <person name="Song B.-B."/>
            <person name="Dinh H."/>
            <person name="Thornton R."/>
            <person name="Coyle M."/>
            <person name="Francisco L."/>
            <person name="Jackson L."/>
            <person name="Javaid M."/>
            <person name="Korchina V."/>
            <person name="Kovar C."/>
            <person name="Mata R."/>
            <person name="Mathew T."/>
            <person name="Ngo R."/>
            <person name="Nguyen L."/>
            <person name="Nguyen N."/>
            <person name="Okwuonu G."/>
            <person name="Ongeri F."/>
            <person name="Pham C."/>
            <person name="Simmons D."/>
            <person name="Wilczek-Boney K."/>
            <person name="Hale W."/>
            <person name="Jakkamsetti A."/>
            <person name="Pham P."/>
            <person name="Ruth R."/>
            <person name="San Lucas F."/>
            <person name="Warren J."/>
            <person name="Zhang J."/>
            <person name="Zhao Z."/>
            <person name="Zhou C."/>
            <person name="Zhu D."/>
            <person name="Lee S."/>
            <person name="Bess C."/>
            <person name="Blankenburg K."/>
            <person name="Forbes L."/>
            <person name="Fu Q."/>
            <person name="Gubbala S."/>
            <person name="Hirani K."/>
            <person name="Jayaseelan J.C."/>
            <person name="Lara F."/>
            <person name="Munidasa M."/>
            <person name="Palculict T."/>
            <person name="Patil S."/>
            <person name="Pu L.-L."/>
            <person name="Saada N."/>
            <person name="Tang L."/>
            <person name="Weissenberger G."/>
            <person name="Zhu Y."/>
            <person name="Hemphill L."/>
            <person name="Shang Y."/>
            <person name="Youmans B."/>
            <person name="Ayvaz T."/>
            <person name="Ross M."/>
            <person name="Santibanez J."/>
            <person name="Aqrawi P."/>
            <person name="Gross S."/>
            <person name="Joshi V."/>
            <person name="Fowler G."/>
            <person name="Nazareth L."/>
            <person name="Reid J."/>
            <person name="Worley K."/>
            <person name="Petrosino J."/>
            <person name="Highlander S."/>
            <person name="Gibbs R."/>
        </authorList>
    </citation>
    <scope>NUCLEOTIDE SEQUENCE [LARGE SCALE GENOMIC DNA]</scope>
    <source>
        <strain evidence="2 3">DSM 10105</strain>
    </source>
</reference>